<dbReference type="EC" id="2.3.1.-" evidence="4"/>
<dbReference type="EMBL" id="JAGGKP010000008">
    <property type="protein sequence ID" value="MBP1937903.1"/>
    <property type="molecule type" value="Genomic_DNA"/>
</dbReference>
<evidence type="ECO:0000256" key="4">
    <source>
        <dbReference type="RuleBase" id="RU365031"/>
    </source>
</evidence>
<dbReference type="InterPro" id="IPR028345">
    <property type="entry name" value="Antibiotic_NAT-like"/>
</dbReference>
<comment type="similarity">
    <text evidence="1 4">Belongs to the antibiotic N-acetyltransferase family.</text>
</comment>
<dbReference type="PANTHER" id="PTHR11104:SF0">
    <property type="entry name" value="SPBETA PROPHAGE-DERIVED AMINOGLYCOSIDE N(3')-ACETYLTRANSFERASE-LIKE PROTEIN YOKD"/>
    <property type="match status" value="1"/>
</dbReference>
<protein>
    <recommendedName>
        <fullName evidence="4">Aminoglycoside N(3)-acetyltransferase</fullName>
        <ecNumber evidence="4">2.3.1.-</ecNumber>
    </recommendedName>
</protein>
<dbReference type="InterPro" id="IPR003679">
    <property type="entry name" value="Amioglycoside_AcTrfase"/>
</dbReference>
<evidence type="ECO:0000256" key="2">
    <source>
        <dbReference type="ARBA" id="ARBA00022679"/>
    </source>
</evidence>
<evidence type="ECO:0000313" key="6">
    <source>
        <dbReference type="Proteomes" id="UP001519273"/>
    </source>
</evidence>
<evidence type="ECO:0000256" key="3">
    <source>
        <dbReference type="ARBA" id="ARBA00023315"/>
    </source>
</evidence>
<comment type="catalytic activity">
    <reaction evidence="4">
        <text>a 2-deoxystreptamine antibiotic + acetyl-CoA = an N(3)-acetyl-2-deoxystreptamine antibiotic + CoA + H(+)</text>
        <dbReference type="Rhea" id="RHEA:12665"/>
        <dbReference type="ChEBI" id="CHEBI:15378"/>
        <dbReference type="ChEBI" id="CHEBI:57287"/>
        <dbReference type="ChEBI" id="CHEBI:57288"/>
        <dbReference type="ChEBI" id="CHEBI:57921"/>
        <dbReference type="ChEBI" id="CHEBI:77452"/>
        <dbReference type="EC" id="2.3.1.81"/>
    </reaction>
</comment>
<keyword evidence="2 4" id="KW-0808">Transferase</keyword>
<name>A0ABS4H5T7_9BACL</name>
<evidence type="ECO:0000313" key="5">
    <source>
        <dbReference type="EMBL" id="MBP1937903.1"/>
    </source>
</evidence>
<reference evidence="5 6" key="1">
    <citation type="submission" date="2021-03" db="EMBL/GenBank/DDBJ databases">
        <title>Genomic Encyclopedia of Type Strains, Phase IV (KMG-IV): sequencing the most valuable type-strain genomes for metagenomic binning, comparative biology and taxonomic classification.</title>
        <authorList>
            <person name="Goeker M."/>
        </authorList>
    </citation>
    <scope>NUCLEOTIDE SEQUENCE [LARGE SCALE GENOMIC DNA]</scope>
    <source>
        <strain evidence="5 6">DSM 23491</strain>
    </source>
</reference>
<dbReference type="GO" id="GO:0046353">
    <property type="term" value="F:aminoglycoside 3-N-acetyltransferase activity"/>
    <property type="evidence" value="ECO:0007669"/>
    <property type="project" value="UniProtKB-EC"/>
</dbReference>
<keyword evidence="6" id="KW-1185">Reference proteome</keyword>
<dbReference type="PANTHER" id="PTHR11104">
    <property type="entry name" value="AMINOGLYCOSIDE N3-ACETYLTRANSFERASE"/>
    <property type="match status" value="1"/>
</dbReference>
<proteinExistence type="inferred from homology"/>
<sequence>MIIDKPITGQDLVEQFSKFGIHEGMTLLVHSSLKSIGGWIVGGAETVILALEQVLGAEGTLIMPTQSSQLTDPATWMYPPADPKWWDLIKDNMPPYDPQFTITVGMGIIPETFRKQKGVIRSRHPHVSFAAWGKDAEQMMAHHSLDCGLGEQSPLARIYDSDGWVLLLGVGHDSNTSFHLAEYRAQYEGKQEIVAGAPVKSGEGKEWVQFKDINFNSDDFDQIGTDFEKDCSGRYVRGHVEGASCLLAKQRDLVDYAVNWLEKYRRLEQTSASSSN</sequence>
<evidence type="ECO:0000256" key="1">
    <source>
        <dbReference type="ARBA" id="ARBA00006383"/>
    </source>
</evidence>
<keyword evidence="4" id="KW-0046">Antibiotic resistance</keyword>
<dbReference type="SUPFAM" id="SSF110710">
    <property type="entry name" value="TTHA0583/YokD-like"/>
    <property type="match status" value="1"/>
</dbReference>
<organism evidence="5 6">
    <name type="scientific">Paenibacillus sediminis</name>
    <dbReference type="NCBI Taxonomy" id="664909"/>
    <lineage>
        <taxon>Bacteria</taxon>
        <taxon>Bacillati</taxon>
        <taxon>Bacillota</taxon>
        <taxon>Bacilli</taxon>
        <taxon>Bacillales</taxon>
        <taxon>Paenibacillaceae</taxon>
        <taxon>Paenibacillus</taxon>
    </lineage>
</organism>
<keyword evidence="3 4" id="KW-0012">Acyltransferase</keyword>
<dbReference type="RefSeq" id="WP_209851386.1">
    <property type="nucleotide sequence ID" value="NZ_CBCRVE010000009.1"/>
</dbReference>
<dbReference type="Proteomes" id="UP001519273">
    <property type="component" value="Unassembled WGS sequence"/>
</dbReference>
<accession>A0ABS4H5T7</accession>
<gene>
    <name evidence="5" type="ORF">J2Z20_002820</name>
</gene>
<comment type="caution">
    <text evidence="5">The sequence shown here is derived from an EMBL/GenBank/DDBJ whole genome shotgun (WGS) entry which is preliminary data.</text>
</comment>
<dbReference type="Pfam" id="PF02522">
    <property type="entry name" value="Antibiotic_NAT"/>
    <property type="match status" value="1"/>
</dbReference>